<keyword evidence="4" id="KW-0560">Oxidoreductase</keyword>
<evidence type="ECO:0000313" key="9">
    <source>
        <dbReference type="Proteomes" id="UP000308652"/>
    </source>
</evidence>
<evidence type="ECO:0000313" key="8">
    <source>
        <dbReference type="EMBL" id="TFK34569.1"/>
    </source>
</evidence>
<proteinExistence type="inferred from homology"/>
<accession>A0A5C3LN15</accession>
<dbReference type="STRING" id="68775.A0A5C3LN15"/>
<evidence type="ECO:0000256" key="2">
    <source>
        <dbReference type="ARBA" id="ARBA00022630"/>
    </source>
</evidence>
<feature type="transmembrane region" description="Helical" evidence="6">
    <location>
        <begin position="15"/>
        <end position="33"/>
    </location>
</feature>
<dbReference type="EMBL" id="ML213630">
    <property type="protein sequence ID" value="TFK34569.1"/>
    <property type="molecule type" value="Genomic_DNA"/>
</dbReference>
<keyword evidence="6" id="KW-0812">Transmembrane</keyword>
<name>A0A5C3LN15_9AGAR</name>
<dbReference type="AlphaFoldDB" id="A0A5C3LN15"/>
<gene>
    <name evidence="8" type="ORF">BDQ12DRAFT_669323</name>
</gene>
<evidence type="ECO:0000256" key="3">
    <source>
        <dbReference type="ARBA" id="ARBA00022827"/>
    </source>
</evidence>
<keyword evidence="6" id="KW-0472">Membrane</keyword>
<dbReference type="Proteomes" id="UP000308652">
    <property type="component" value="Unassembled WGS sequence"/>
</dbReference>
<reference evidence="8 9" key="1">
    <citation type="journal article" date="2019" name="Nat. Ecol. Evol.">
        <title>Megaphylogeny resolves global patterns of mushroom evolution.</title>
        <authorList>
            <person name="Varga T."/>
            <person name="Krizsan K."/>
            <person name="Foldi C."/>
            <person name="Dima B."/>
            <person name="Sanchez-Garcia M."/>
            <person name="Sanchez-Ramirez S."/>
            <person name="Szollosi G.J."/>
            <person name="Szarkandi J.G."/>
            <person name="Papp V."/>
            <person name="Albert L."/>
            <person name="Andreopoulos W."/>
            <person name="Angelini C."/>
            <person name="Antonin V."/>
            <person name="Barry K.W."/>
            <person name="Bougher N.L."/>
            <person name="Buchanan P."/>
            <person name="Buyck B."/>
            <person name="Bense V."/>
            <person name="Catcheside P."/>
            <person name="Chovatia M."/>
            <person name="Cooper J."/>
            <person name="Damon W."/>
            <person name="Desjardin D."/>
            <person name="Finy P."/>
            <person name="Geml J."/>
            <person name="Haridas S."/>
            <person name="Hughes K."/>
            <person name="Justo A."/>
            <person name="Karasinski D."/>
            <person name="Kautmanova I."/>
            <person name="Kiss B."/>
            <person name="Kocsube S."/>
            <person name="Kotiranta H."/>
            <person name="LaButti K.M."/>
            <person name="Lechner B.E."/>
            <person name="Liimatainen K."/>
            <person name="Lipzen A."/>
            <person name="Lukacs Z."/>
            <person name="Mihaltcheva S."/>
            <person name="Morgado L.N."/>
            <person name="Niskanen T."/>
            <person name="Noordeloos M.E."/>
            <person name="Ohm R.A."/>
            <person name="Ortiz-Santana B."/>
            <person name="Ovrebo C."/>
            <person name="Racz N."/>
            <person name="Riley R."/>
            <person name="Savchenko A."/>
            <person name="Shiryaev A."/>
            <person name="Soop K."/>
            <person name="Spirin V."/>
            <person name="Szebenyi C."/>
            <person name="Tomsovsky M."/>
            <person name="Tulloss R.E."/>
            <person name="Uehling J."/>
            <person name="Grigoriev I.V."/>
            <person name="Vagvolgyi C."/>
            <person name="Papp T."/>
            <person name="Martin F.M."/>
            <person name="Miettinen O."/>
            <person name="Hibbett D.S."/>
            <person name="Nagy L.G."/>
        </authorList>
    </citation>
    <scope>NUCLEOTIDE SEQUENCE [LARGE SCALE GENOMIC DNA]</scope>
    <source>
        <strain evidence="8 9">CBS 166.37</strain>
    </source>
</reference>
<dbReference type="Gene3D" id="3.50.50.60">
    <property type="entry name" value="FAD/NAD(P)-binding domain"/>
    <property type="match status" value="1"/>
</dbReference>
<keyword evidence="3" id="KW-0274">FAD</keyword>
<dbReference type="OrthoDB" id="420606at2759"/>
<dbReference type="Pfam" id="PF01494">
    <property type="entry name" value="FAD_binding_3"/>
    <property type="match status" value="1"/>
</dbReference>
<dbReference type="PANTHER" id="PTHR13789:SF147">
    <property type="entry name" value="PUTATIVE (AFU_ORTHOLOGUE AFUA_2G01950)-RELATED"/>
    <property type="match status" value="1"/>
</dbReference>
<dbReference type="InterPro" id="IPR050493">
    <property type="entry name" value="FAD-dep_Monooxygenase_BioMet"/>
</dbReference>
<evidence type="ECO:0000259" key="7">
    <source>
        <dbReference type="Pfam" id="PF01494"/>
    </source>
</evidence>
<evidence type="ECO:0000256" key="4">
    <source>
        <dbReference type="ARBA" id="ARBA00023002"/>
    </source>
</evidence>
<dbReference type="PANTHER" id="PTHR13789">
    <property type="entry name" value="MONOOXYGENASE"/>
    <property type="match status" value="1"/>
</dbReference>
<protein>
    <recommendedName>
        <fullName evidence="7">FAD-binding domain-containing protein</fullName>
    </recommendedName>
</protein>
<keyword evidence="5" id="KW-0503">Monooxygenase</keyword>
<dbReference type="InterPro" id="IPR036188">
    <property type="entry name" value="FAD/NAD-bd_sf"/>
</dbReference>
<dbReference type="InterPro" id="IPR002938">
    <property type="entry name" value="FAD-bd"/>
</dbReference>
<evidence type="ECO:0000256" key="6">
    <source>
        <dbReference type="SAM" id="Phobius"/>
    </source>
</evidence>
<sequence length="475" mass="52816">MVHVLNSPTQAKLPIDFIVVGAGIAGLACAIALRRVGHRVRVFEKNQSLLELSGGCRLPPNLSKIFYHWGLEKEVRAIAVKSQAISLQLFESGESLGRHVWDEEVLRETRGEFMFTHYSDLLKLLYDTAVEYGAEVRLGAQVKYIDADAQQVTLESGEVISGDVIVGADGTMGLSRKIMLEDVEEEEQVSRLKLYSTTVSKDVIMQDPDLATLYESELETMFSWFGNGRAVLGFPLGGTPEFAVYTYCPRDGSDGSSWEDIAPIESFQTVHTVGERRLQKISQLASPPACPPLVDYPELEDWVHDSGRLLIIGQAAHPLPPGSIQECAMAVEDGAVLAKLFSHLRSVDQINSFLYAYQDLRQPRCTRVVQKEMGDIQFMTLPPGDFQEMRDGMMKAKRDAGLNVLDGAEGMEESAEWAEIKDVFGYDAEDEADNWWIEWGLLRERAKGANDFECGLVQKNIFVAQEGNAATLERV</sequence>
<keyword evidence="2" id="KW-0285">Flavoprotein</keyword>
<dbReference type="PRINTS" id="PR00420">
    <property type="entry name" value="RNGMNOXGNASE"/>
</dbReference>
<feature type="domain" description="FAD-binding" evidence="7">
    <location>
        <begin position="17"/>
        <end position="371"/>
    </location>
</feature>
<evidence type="ECO:0000256" key="1">
    <source>
        <dbReference type="ARBA" id="ARBA00007992"/>
    </source>
</evidence>
<comment type="similarity">
    <text evidence="1">Belongs to the paxM FAD-dependent monooxygenase family.</text>
</comment>
<organism evidence="8 9">
    <name type="scientific">Crucibulum laeve</name>
    <dbReference type="NCBI Taxonomy" id="68775"/>
    <lineage>
        <taxon>Eukaryota</taxon>
        <taxon>Fungi</taxon>
        <taxon>Dikarya</taxon>
        <taxon>Basidiomycota</taxon>
        <taxon>Agaricomycotina</taxon>
        <taxon>Agaricomycetes</taxon>
        <taxon>Agaricomycetidae</taxon>
        <taxon>Agaricales</taxon>
        <taxon>Agaricineae</taxon>
        <taxon>Nidulariaceae</taxon>
        <taxon>Crucibulum</taxon>
    </lineage>
</organism>
<dbReference type="SUPFAM" id="SSF51905">
    <property type="entry name" value="FAD/NAD(P)-binding domain"/>
    <property type="match status" value="1"/>
</dbReference>
<keyword evidence="9" id="KW-1185">Reference proteome</keyword>
<evidence type="ECO:0000256" key="5">
    <source>
        <dbReference type="ARBA" id="ARBA00023033"/>
    </source>
</evidence>
<keyword evidence="6" id="KW-1133">Transmembrane helix</keyword>
<dbReference type="GO" id="GO:0071949">
    <property type="term" value="F:FAD binding"/>
    <property type="evidence" value="ECO:0007669"/>
    <property type="project" value="InterPro"/>
</dbReference>
<dbReference type="GO" id="GO:0004497">
    <property type="term" value="F:monooxygenase activity"/>
    <property type="evidence" value="ECO:0007669"/>
    <property type="project" value="UniProtKB-KW"/>
</dbReference>